<evidence type="ECO:0000313" key="3">
    <source>
        <dbReference type="EMBL" id="MDG4475465.1"/>
    </source>
</evidence>
<name>A0A9X4MGH3_9BACT</name>
<feature type="domain" description="PNPLA" evidence="2">
    <location>
        <begin position="9"/>
        <end position="264"/>
    </location>
</feature>
<accession>A0A9X4MGH3</accession>
<dbReference type="Pfam" id="PF01734">
    <property type="entry name" value="Patatin"/>
    <property type="match status" value="1"/>
</dbReference>
<dbReference type="EMBL" id="JAPHEH010000001">
    <property type="protein sequence ID" value="MDG4475465.1"/>
    <property type="molecule type" value="Genomic_DNA"/>
</dbReference>
<dbReference type="GO" id="GO:0006629">
    <property type="term" value="P:lipid metabolic process"/>
    <property type="evidence" value="ECO:0007669"/>
    <property type="project" value="UniProtKB-KW"/>
</dbReference>
<reference evidence="3" key="1">
    <citation type="journal article" date="2022" name="bioRxiv">
        <title>Thiovibrio frasassiensisgen. nov., sp. nov., an autotrophic, elemental sulfur disproportionating bacterium isolated from sulfidic karst sediment, and proposal of Thiovibrionaceae fam. nov.</title>
        <authorList>
            <person name="Aronson H."/>
            <person name="Thomas C."/>
            <person name="Bhattacharyya M."/>
            <person name="Eckstein S."/>
            <person name="Jensen S."/>
            <person name="Barco R."/>
            <person name="Macalady J."/>
            <person name="Amend J."/>
        </authorList>
    </citation>
    <scope>NUCLEOTIDE SEQUENCE</scope>
    <source>
        <strain evidence="3">RS19-109</strain>
    </source>
</reference>
<dbReference type="Proteomes" id="UP001154240">
    <property type="component" value="Unassembled WGS sequence"/>
</dbReference>
<dbReference type="SUPFAM" id="SSF52151">
    <property type="entry name" value="FabD/lysophospholipase-like"/>
    <property type="match status" value="1"/>
</dbReference>
<evidence type="ECO:0000313" key="4">
    <source>
        <dbReference type="Proteomes" id="UP001154240"/>
    </source>
</evidence>
<evidence type="ECO:0000256" key="1">
    <source>
        <dbReference type="ARBA" id="ARBA00023098"/>
    </source>
</evidence>
<dbReference type="RefSeq" id="WP_307632438.1">
    <property type="nucleotide sequence ID" value="NZ_JAPHEH010000001.1"/>
</dbReference>
<gene>
    <name evidence="3" type="ORF">OLX77_04745</name>
</gene>
<evidence type="ECO:0000259" key="2">
    <source>
        <dbReference type="Pfam" id="PF01734"/>
    </source>
</evidence>
<dbReference type="Gene3D" id="3.40.1090.10">
    <property type="entry name" value="Cytosolic phospholipase A2 catalytic domain"/>
    <property type="match status" value="1"/>
</dbReference>
<sequence length="588" mass="65031">MGCYKLAVAISGAVSLGSYEAGVMYEIIKAIGQHNLNPDTLPEDRIEIDVITGASAGGMTAAITAQKLLFESNNLEGAFVNHLYKPWVEEVDLMKLLQIGPKDRPDLSLLSSELILDISKKYLDDRYSSSAPTSPKKHAAAADTILLGLAMSNLNGVDYGMEMRSFQNIASDDPASQNKFIYTRHQDRFVREVKANPACDMQSFWDPIRKAAVACGAFPFAFRVQGIERSQTDEAYLGAEPFGFKKLFAYTDGGAFQNEPLGMAKKLVNQIDTAHLNHEKRFYLYISPNPKKRSSLNDKFTAETANYLATGKALVSAFYTQARFHDWIMTANTNKDVEIFDHRAEALQGLLTQSPEKLGEFASVADALLNALYAGTLGTNQGETQEAALARLKHQFDKEYKALLSTLEQKGINQDAALTWLKAVLVLEKAANLGDRDIMTVYNVTADADEVAGEKLAAFGGFFDQKYRDFDYTIGRQKARKLLDMLKSQAGNNSNLPLTNFAYSEVIKEPDTTLANVTVNDLPKEKRLALKAAVVERYKTLIDISVKGPIKHFLVKFFGKIAVSILLGELLQLNDDTPPKGQEDDDRL</sequence>
<reference evidence="3" key="2">
    <citation type="submission" date="2022-10" db="EMBL/GenBank/DDBJ databases">
        <authorList>
            <person name="Aronson H.S."/>
        </authorList>
    </citation>
    <scope>NUCLEOTIDE SEQUENCE</scope>
    <source>
        <strain evidence="3">RS19-109</strain>
    </source>
</reference>
<protein>
    <submittedName>
        <fullName evidence="3">Patatin-like phospholipase family protein</fullName>
    </submittedName>
</protein>
<proteinExistence type="predicted"/>
<keyword evidence="1" id="KW-0443">Lipid metabolism</keyword>
<comment type="caution">
    <text evidence="3">The sequence shown here is derived from an EMBL/GenBank/DDBJ whole genome shotgun (WGS) entry which is preliminary data.</text>
</comment>
<dbReference type="InterPro" id="IPR002641">
    <property type="entry name" value="PNPLA_dom"/>
</dbReference>
<keyword evidence="4" id="KW-1185">Reference proteome</keyword>
<dbReference type="InterPro" id="IPR016035">
    <property type="entry name" value="Acyl_Trfase/lysoPLipase"/>
</dbReference>
<organism evidence="3 4">
    <name type="scientific">Thiovibrio frasassiensis</name>
    <dbReference type="NCBI Taxonomy" id="2984131"/>
    <lineage>
        <taxon>Bacteria</taxon>
        <taxon>Pseudomonadati</taxon>
        <taxon>Thermodesulfobacteriota</taxon>
        <taxon>Desulfobulbia</taxon>
        <taxon>Desulfobulbales</taxon>
        <taxon>Thiovibrionaceae</taxon>
        <taxon>Thiovibrio</taxon>
    </lineage>
</organism>
<dbReference type="AlphaFoldDB" id="A0A9X4MGH3"/>